<gene>
    <name evidence="2" type="ORF">EDS130_LOCUS44510</name>
    <name evidence="3" type="ORF">XAT740_LOCUS54235</name>
</gene>
<evidence type="ECO:0000313" key="2">
    <source>
        <dbReference type="EMBL" id="CAF1530199.1"/>
    </source>
</evidence>
<evidence type="ECO:0000256" key="1">
    <source>
        <dbReference type="SAM" id="SignalP"/>
    </source>
</evidence>
<name>A0A815V5H2_ADIRI</name>
<comment type="caution">
    <text evidence="2">The sequence shown here is derived from an EMBL/GenBank/DDBJ whole genome shotgun (WGS) entry which is preliminary data.</text>
</comment>
<protein>
    <submittedName>
        <fullName evidence="2">Uncharacterized protein</fullName>
    </submittedName>
</protein>
<accession>A0A815V5H2</accession>
<dbReference type="Proteomes" id="UP000663828">
    <property type="component" value="Unassembled WGS sequence"/>
</dbReference>
<keyword evidence="1" id="KW-0732">Signal</keyword>
<dbReference type="AlphaFoldDB" id="A0A815V5H2"/>
<evidence type="ECO:0000313" key="5">
    <source>
        <dbReference type="Proteomes" id="UP000663852"/>
    </source>
</evidence>
<proteinExistence type="predicted"/>
<dbReference type="Proteomes" id="UP000663852">
    <property type="component" value="Unassembled WGS sequence"/>
</dbReference>
<dbReference type="EMBL" id="CAJNOJ010000870">
    <property type="protein sequence ID" value="CAF1530199.1"/>
    <property type="molecule type" value="Genomic_DNA"/>
</dbReference>
<evidence type="ECO:0000313" key="3">
    <source>
        <dbReference type="EMBL" id="CAF1646637.1"/>
    </source>
</evidence>
<organism evidence="2 5">
    <name type="scientific">Adineta ricciae</name>
    <name type="common">Rotifer</name>
    <dbReference type="NCBI Taxonomy" id="249248"/>
    <lineage>
        <taxon>Eukaryota</taxon>
        <taxon>Metazoa</taxon>
        <taxon>Spiralia</taxon>
        <taxon>Gnathifera</taxon>
        <taxon>Rotifera</taxon>
        <taxon>Eurotatoria</taxon>
        <taxon>Bdelloidea</taxon>
        <taxon>Adinetida</taxon>
        <taxon>Adinetidae</taxon>
        <taxon>Adineta</taxon>
    </lineage>
</organism>
<dbReference type="EMBL" id="CAJNOR010009638">
    <property type="protein sequence ID" value="CAF1646637.1"/>
    <property type="molecule type" value="Genomic_DNA"/>
</dbReference>
<feature type="signal peptide" evidence="1">
    <location>
        <begin position="1"/>
        <end position="24"/>
    </location>
</feature>
<keyword evidence="4" id="KW-1185">Reference proteome</keyword>
<sequence length="108" mass="12502">MTITTLIILRIIHVPDLIYWTAVADKCIANFERSLLLIYSRFNTLPHYLETFAITILIIRVARSQSKGTGNVPNHVDYKEEVLSRTDYWVQCLIYNGLYAQITVNNLI</sequence>
<evidence type="ECO:0000313" key="4">
    <source>
        <dbReference type="Proteomes" id="UP000663828"/>
    </source>
</evidence>
<feature type="chain" id="PRO_5036412362" evidence="1">
    <location>
        <begin position="25"/>
        <end position="108"/>
    </location>
</feature>
<reference evidence="2" key="1">
    <citation type="submission" date="2021-02" db="EMBL/GenBank/DDBJ databases">
        <authorList>
            <person name="Nowell W R."/>
        </authorList>
    </citation>
    <scope>NUCLEOTIDE SEQUENCE</scope>
</reference>